<dbReference type="SUPFAM" id="SSF57667">
    <property type="entry name" value="beta-beta-alpha zinc fingers"/>
    <property type="match status" value="1"/>
</dbReference>
<protein>
    <submittedName>
        <fullName evidence="6">Zinc finger, BED-type, phospholipase-like, homeodomain-like protein</fullName>
    </submittedName>
</protein>
<dbReference type="PROSITE" id="PS50808">
    <property type="entry name" value="ZF_BED"/>
    <property type="match status" value="1"/>
</dbReference>
<dbReference type="InterPro" id="IPR036236">
    <property type="entry name" value="Znf_C2H2_sf"/>
</dbReference>
<reference evidence="6" key="2">
    <citation type="submission" date="2022-01" db="EMBL/GenBank/DDBJ databases">
        <authorList>
            <person name="Yamashiro T."/>
            <person name="Shiraishi A."/>
            <person name="Satake H."/>
            <person name="Nakayama K."/>
        </authorList>
    </citation>
    <scope>NUCLEOTIDE SEQUENCE</scope>
</reference>
<dbReference type="Proteomes" id="UP001151760">
    <property type="component" value="Unassembled WGS sequence"/>
</dbReference>
<name>A0ABQ5AXR5_9ASTR</name>
<sequence length="104" mass="11287">MATQSSSTTTGVGSSSAPTILEVLTTTRNPKIWQHFNLCKMSDNSTKAQCKHCFGFLSSGSNSTLRNHIKHPHCEALKTIAKAGQSSMSRDGSVFVFNPDVLRE</sequence>
<dbReference type="EMBL" id="BQNB010012614">
    <property type="protein sequence ID" value="GJT05769.1"/>
    <property type="molecule type" value="Genomic_DNA"/>
</dbReference>
<evidence type="ECO:0000256" key="4">
    <source>
        <dbReference type="PROSITE-ProRule" id="PRU00027"/>
    </source>
</evidence>
<keyword evidence="1" id="KW-0479">Metal-binding</keyword>
<keyword evidence="3" id="KW-0862">Zinc</keyword>
<evidence type="ECO:0000313" key="7">
    <source>
        <dbReference type="Proteomes" id="UP001151760"/>
    </source>
</evidence>
<comment type="caution">
    <text evidence="6">The sequence shown here is derived from an EMBL/GenBank/DDBJ whole genome shotgun (WGS) entry which is preliminary data.</text>
</comment>
<accession>A0ABQ5AXR5</accession>
<evidence type="ECO:0000256" key="1">
    <source>
        <dbReference type="ARBA" id="ARBA00022723"/>
    </source>
</evidence>
<evidence type="ECO:0000259" key="5">
    <source>
        <dbReference type="PROSITE" id="PS50808"/>
    </source>
</evidence>
<reference evidence="6" key="1">
    <citation type="journal article" date="2022" name="Int. J. Mol. Sci.">
        <title>Draft Genome of Tanacetum Coccineum: Genomic Comparison of Closely Related Tanacetum-Family Plants.</title>
        <authorList>
            <person name="Yamashiro T."/>
            <person name="Shiraishi A."/>
            <person name="Nakayama K."/>
            <person name="Satake H."/>
        </authorList>
    </citation>
    <scope>NUCLEOTIDE SEQUENCE</scope>
</reference>
<feature type="domain" description="BED-type" evidence="5">
    <location>
        <begin position="27"/>
        <end position="80"/>
    </location>
</feature>
<gene>
    <name evidence="6" type="ORF">Tco_0840231</name>
</gene>
<keyword evidence="7" id="KW-1185">Reference proteome</keyword>
<evidence type="ECO:0000256" key="2">
    <source>
        <dbReference type="ARBA" id="ARBA00022771"/>
    </source>
</evidence>
<dbReference type="Pfam" id="PF02892">
    <property type="entry name" value="zf-BED"/>
    <property type="match status" value="1"/>
</dbReference>
<organism evidence="6 7">
    <name type="scientific">Tanacetum coccineum</name>
    <dbReference type="NCBI Taxonomy" id="301880"/>
    <lineage>
        <taxon>Eukaryota</taxon>
        <taxon>Viridiplantae</taxon>
        <taxon>Streptophyta</taxon>
        <taxon>Embryophyta</taxon>
        <taxon>Tracheophyta</taxon>
        <taxon>Spermatophyta</taxon>
        <taxon>Magnoliopsida</taxon>
        <taxon>eudicotyledons</taxon>
        <taxon>Gunneridae</taxon>
        <taxon>Pentapetalae</taxon>
        <taxon>asterids</taxon>
        <taxon>campanulids</taxon>
        <taxon>Asterales</taxon>
        <taxon>Asteraceae</taxon>
        <taxon>Asteroideae</taxon>
        <taxon>Anthemideae</taxon>
        <taxon>Anthemidinae</taxon>
        <taxon>Tanacetum</taxon>
    </lineage>
</organism>
<keyword evidence="2 4" id="KW-0863">Zinc-finger</keyword>
<evidence type="ECO:0000256" key="3">
    <source>
        <dbReference type="ARBA" id="ARBA00022833"/>
    </source>
</evidence>
<evidence type="ECO:0000313" key="6">
    <source>
        <dbReference type="EMBL" id="GJT05769.1"/>
    </source>
</evidence>
<proteinExistence type="predicted"/>
<dbReference type="InterPro" id="IPR003656">
    <property type="entry name" value="Znf_BED"/>
</dbReference>